<reference evidence="6" key="1">
    <citation type="journal article" date="2019" name="Int. J. Syst. Evol. Microbiol.">
        <title>The Global Catalogue of Microorganisms (GCM) 10K type strain sequencing project: providing services to taxonomists for standard genome sequencing and annotation.</title>
        <authorList>
            <consortium name="The Broad Institute Genomics Platform"/>
            <consortium name="The Broad Institute Genome Sequencing Center for Infectious Disease"/>
            <person name="Wu L."/>
            <person name="Ma J."/>
        </authorList>
    </citation>
    <scope>NUCLEOTIDE SEQUENCE [LARGE SCALE GENOMIC DNA]</scope>
    <source>
        <strain evidence="6">KCTC 32041</strain>
    </source>
</reference>
<dbReference type="Gene3D" id="3.30.70.270">
    <property type="match status" value="1"/>
</dbReference>
<dbReference type="EC" id="2.7.7.65" evidence="1"/>
<evidence type="ECO:0000313" key="6">
    <source>
        <dbReference type="Proteomes" id="UP000600877"/>
    </source>
</evidence>
<evidence type="ECO:0000256" key="1">
    <source>
        <dbReference type="ARBA" id="ARBA00012528"/>
    </source>
</evidence>
<evidence type="ECO:0000313" key="5">
    <source>
        <dbReference type="EMBL" id="GGX85739.1"/>
    </source>
</evidence>
<name>A0ABQ2YKZ1_9NEIS</name>
<keyword evidence="3" id="KW-0812">Transmembrane</keyword>
<dbReference type="SMART" id="SM00267">
    <property type="entry name" value="GGDEF"/>
    <property type="match status" value="1"/>
</dbReference>
<dbReference type="PROSITE" id="PS50887">
    <property type="entry name" value="GGDEF"/>
    <property type="match status" value="1"/>
</dbReference>
<dbReference type="NCBIfam" id="TIGR00254">
    <property type="entry name" value="GGDEF"/>
    <property type="match status" value="1"/>
</dbReference>
<dbReference type="EMBL" id="BMYW01000003">
    <property type="protein sequence ID" value="GGX85739.1"/>
    <property type="molecule type" value="Genomic_DNA"/>
</dbReference>
<feature type="transmembrane region" description="Helical" evidence="3">
    <location>
        <begin position="57"/>
        <end position="74"/>
    </location>
</feature>
<dbReference type="CDD" id="cd01949">
    <property type="entry name" value="GGDEF"/>
    <property type="match status" value="1"/>
</dbReference>
<feature type="transmembrane region" description="Helical" evidence="3">
    <location>
        <begin position="281"/>
        <end position="304"/>
    </location>
</feature>
<evidence type="ECO:0000256" key="2">
    <source>
        <dbReference type="ARBA" id="ARBA00034247"/>
    </source>
</evidence>
<feature type="transmembrane region" description="Helical" evidence="3">
    <location>
        <begin position="103"/>
        <end position="121"/>
    </location>
</feature>
<dbReference type="Pfam" id="PF00990">
    <property type="entry name" value="GGDEF"/>
    <property type="match status" value="1"/>
</dbReference>
<evidence type="ECO:0000256" key="3">
    <source>
        <dbReference type="SAM" id="Phobius"/>
    </source>
</evidence>
<sequence length="496" mass="54282">MATRAGGSDRLPQPADSLSVPAMTTVPRYHHALLLVLLYVSLAWLGMWLAAKPPSSLTVVWLPSGIGLIMLLLAGKRGLPLVLLSSAIANAGGWLFFGGSWGTALLAGLLLAPFDSLQSWLAWRGCGTSRRLLHDVAGLQRFFWRVCLLPPLLTTWAMYLINHALGAPDSAQGHLAGLAMMTAGDCLGLFVVSPLYLVLRGVPWPRLAGLTLKISALLALPLLLALGVHPWLIWLLGLALIYVAIRYRIVGSSIAVALLTLASLLLLLGELGPQLAYEHSVDYAALSLMILSLGLAPHCIGLVIQQLDDVNHTLEQRVAERTRALREVQKQLETMAYSDSLTGLGNRHAFYIRLQEEQERAIRRGRRFALALLDIDHFKRINDSYGHQTGDEVLRAVAVLMQNSVRAIDRVYRWGGEEFMILFPDAGADDAMVPLQRICQEIGMQPLSSAHGELYTSVSIGVTEFAGRHDSIDALIGRVDALLYQAKRDGRNRIAR</sequence>
<gene>
    <name evidence="5" type="ORF">GCM10011290_11820</name>
</gene>
<dbReference type="InterPro" id="IPR000160">
    <property type="entry name" value="GGDEF_dom"/>
</dbReference>
<keyword evidence="3" id="KW-0472">Membrane</keyword>
<feature type="transmembrane region" description="Helical" evidence="3">
    <location>
        <begin position="173"/>
        <end position="199"/>
    </location>
</feature>
<protein>
    <recommendedName>
        <fullName evidence="1">diguanylate cyclase</fullName>
        <ecNumber evidence="1">2.7.7.65</ecNumber>
    </recommendedName>
</protein>
<accession>A0ABQ2YKZ1</accession>
<dbReference type="InterPro" id="IPR043128">
    <property type="entry name" value="Rev_trsase/Diguanyl_cyclase"/>
</dbReference>
<proteinExistence type="predicted"/>
<feature type="transmembrane region" description="Helical" evidence="3">
    <location>
        <begin position="220"/>
        <end position="243"/>
    </location>
</feature>
<feature type="transmembrane region" description="Helical" evidence="3">
    <location>
        <begin position="249"/>
        <end position="269"/>
    </location>
</feature>
<organism evidence="5 6">
    <name type="scientific">Vogesella alkaliphila</name>
    <dbReference type="NCBI Taxonomy" id="1193621"/>
    <lineage>
        <taxon>Bacteria</taxon>
        <taxon>Pseudomonadati</taxon>
        <taxon>Pseudomonadota</taxon>
        <taxon>Betaproteobacteria</taxon>
        <taxon>Neisseriales</taxon>
        <taxon>Chromobacteriaceae</taxon>
        <taxon>Vogesella</taxon>
    </lineage>
</organism>
<keyword evidence="6" id="KW-1185">Reference proteome</keyword>
<dbReference type="Proteomes" id="UP000600877">
    <property type="component" value="Unassembled WGS sequence"/>
</dbReference>
<evidence type="ECO:0000259" key="4">
    <source>
        <dbReference type="PROSITE" id="PS50887"/>
    </source>
</evidence>
<keyword evidence="3" id="KW-1133">Transmembrane helix</keyword>
<feature type="transmembrane region" description="Helical" evidence="3">
    <location>
        <begin position="142"/>
        <end position="161"/>
    </location>
</feature>
<dbReference type="PANTHER" id="PTHR45138">
    <property type="entry name" value="REGULATORY COMPONENTS OF SENSORY TRANSDUCTION SYSTEM"/>
    <property type="match status" value="1"/>
</dbReference>
<comment type="catalytic activity">
    <reaction evidence="2">
        <text>2 GTP = 3',3'-c-di-GMP + 2 diphosphate</text>
        <dbReference type="Rhea" id="RHEA:24898"/>
        <dbReference type="ChEBI" id="CHEBI:33019"/>
        <dbReference type="ChEBI" id="CHEBI:37565"/>
        <dbReference type="ChEBI" id="CHEBI:58805"/>
        <dbReference type="EC" id="2.7.7.65"/>
    </reaction>
</comment>
<dbReference type="InterPro" id="IPR029787">
    <property type="entry name" value="Nucleotide_cyclase"/>
</dbReference>
<feature type="transmembrane region" description="Helical" evidence="3">
    <location>
        <begin position="32"/>
        <end position="51"/>
    </location>
</feature>
<dbReference type="PANTHER" id="PTHR45138:SF9">
    <property type="entry name" value="DIGUANYLATE CYCLASE DGCM-RELATED"/>
    <property type="match status" value="1"/>
</dbReference>
<dbReference type="SUPFAM" id="SSF55073">
    <property type="entry name" value="Nucleotide cyclase"/>
    <property type="match status" value="1"/>
</dbReference>
<dbReference type="InterPro" id="IPR050469">
    <property type="entry name" value="Diguanylate_Cyclase"/>
</dbReference>
<comment type="caution">
    <text evidence="5">The sequence shown here is derived from an EMBL/GenBank/DDBJ whole genome shotgun (WGS) entry which is preliminary data.</text>
</comment>
<feature type="domain" description="GGDEF" evidence="4">
    <location>
        <begin position="366"/>
        <end position="496"/>
    </location>
</feature>